<reference evidence="2" key="1">
    <citation type="submission" date="2015-12" db="EMBL/GenBank/DDBJ databases">
        <title>FDA dAtabase for Regulatory Grade micrObial Sequences (FDA-ARGOS): Supporting development and validation of Infectious Disease Dx tests.</title>
        <authorList>
            <person name="Case J."/>
            <person name="Tallon L."/>
            <person name="Sadzewicz L."/>
            <person name="Sengamalay N."/>
            <person name="Ott S."/>
            <person name="Godinez A."/>
            <person name="Nagaraj S."/>
            <person name="Nadendla S."/>
            <person name="Sichtig H."/>
        </authorList>
    </citation>
    <scope>NUCLEOTIDE SEQUENCE [LARGE SCALE GENOMIC DNA]</scope>
    <source>
        <strain evidence="2">FDAARGOS_147</strain>
    </source>
</reference>
<proteinExistence type="predicted"/>
<dbReference type="Proteomes" id="UP000060602">
    <property type="component" value="Chromosome"/>
</dbReference>
<protein>
    <submittedName>
        <fullName evidence="1">Uncharacterized protein</fullName>
    </submittedName>
</protein>
<dbReference type="AlphaFoldDB" id="A0A0X8NXR1"/>
<evidence type="ECO:0000313" key="2">
    <source>
        <dbReference type="Proteomes" id="UP000060602"/>
    </source>
</evidence>
<dbReference type="EMBL" id="CP014060">
    <property type="protein sequence ID" value="AMG36241.1"/>
    <property type="molecule type" value="Genomic_DNA"/>
</dbReference>
<dbReference type="RefSeq" id="WP_061071915.1">
    <property type="nucleotide sequence ID" value="NZ_CP014060.2"/>
</dbReference>
<gene>
    <name evidence="1" type="ORF">AL504_09485</name>
</gene>
<name>A0A0X8NXR1_ALCXX</name>
<accession>A0A0X8NXR1</accession>
<sequence length="140" mass="14545">MPYAAYGLISQEQIDGGLLITEAQYAEALAGMLEGKVVTVDGGFKVEFPPVPEPEVPTEPPPVTVVSRFQALAALMQAGLLDDVTAWANAPTTDPLYKLAFDTATEFSISSPTMTAGAAALGWSGAQLQALFDAAAEIVA</sequence>
<evidence type="ECO:0000313" key="1">
    <source>
        <dbReference type="EMBL" id="AMG36241.1"/>
    </source>
</evidence>
<organism evidence="1 2">
    <name type="scientific">Alcaligenes xylosoxydans xylosoxydans</name>
    <name type="common">Achromobacter xylosoxidans</name>
    <dbReference type="NCBI Taxonomy" id="85698"/>
    <lineage>
        <taxon>Bacteria</taxon>
        <taxon>Pseudomonadati</taxon>
        <taxon>Pseudomonadota</taxon>
        <taxon>Betaproteobacteria</taxon>
        <taxon>Burkholderiales</taxon>
        <taxon>Alcaligenaceae</taxon>
        <taxon>Achromobacter</taxon>
    </lineage>
</organism>